<feature type="transmembrane region" description="Helical" evidence="1">
    <location>
        <begin position="46"/>
        <end position="67"/>
    </location>
</feature>
<dbReference type="AlphaFoldDB" id="C4GKN3"/>
<keyword evidence="3" id="KW-1185">Reference proteome</keyword>
<evidence type="ECO:0000256" key="1">
    <source>
        <dbReference type="SAM" id="Phobius"/>
    </source>
</evidence>
<dbReference type="Proteomes" id="UP000003009">
    <property type="component" value="Unassembled WGS sequence"/>
</dbReference>
<dbReference type="STRING" id="629741.GCWU000324_01538"/>
<name>C4GKN3_9NEIS</name>
<sequence length="95" mass="10776">MQNHTTPDTPFSELLHAVQAGEKRITWQKSHPISDSERANAKTTKWAFLAAAFALPIFSLSSCYFTPDICSPGSSLFFLVISRHYAGFQHRLYWV</sequence>
<reference evidence="2" key="1">
    <citation type="submission" date="2009-04" db="EMBL/GenBank/DDBJ databases">
        <authorList>
            <person name="Weinstock G."/>
            <person name="Sodergren E."/>
            <person name="Clifton S."/>
            <person name="Fulton L."/>
            <person name="Fulton B."/>
            <person name="Courtney L."/>
            <person name="Fronick C."/>
            <person name="Harrison M."/>
            <person name="Strong C."/>
            <person name="Farmer C."/>
            <person name="Delahaunty K."/>
            <person name="Markovic C."/>
            <person name="Hall O."/>
            <person name="Minx P."/>
            <person name="Tomlinson C."/>
            <person name="Mitreva M."/>
            <person name="Nelson J."/>
            <person name="Hou S."/>
            <person name="Wollam A."/>
            <person name="Pepin K.H."/>
            <person name="Johnson M."/>
            <person name="Bhonagiri V."/>
            <person name="Nash W.E."/>
            <person name="Warren W."/>
            <person name="Chinwalla A."/>
            <person name="Mardis E.R."/>
            <person name="Wilson R.K."/>
        </authorList>
    </citation>
    <scope>NUCLEOTIDE SEQUENCE [LARGE SCALE GENOMIC DNA]</scope>
    <source>
        <strain evidence="2">ATCC 51147</strain>
    </source>
</reference>
<keyword evidence="1" id="KW-0472">Membrane</keyword>
<organism evidence="2 3">
    <name type="scientific">Kingella oralis ATCC 51147</name>
    <dbReference type="NCBI Taxonomy" id="629741"/>
    <lineage>
        <taxon>Bacteria</taxon>
        <taxon>Pseudomonadati</taxon>
        <taxon>Pseudomonadota</taxon>
        <taxon>Betaproteobacteria</taxon>
        <taxon>Neisseriales</taxon>
        <taxon>Neisseriaceae</taxon>
        <taxon>Kingella</taxon>
    </lineage>
</organism>
<dbReference type="RefSeq" id="WP_003795976.1">
    <property type="nucleotide sequence ID" value="NZ_GG665872.1"/>
</dbReference>
<evidence type="ECO:0000313" key="2">
    <source>
        <dbReference type="EMBL" id="EEP67292.1"/>
    </source>
</evidence>
<keyword evidence="1" id="KW-0812">Transmembrane</keyword>
<evidence type="ECO:0000313" key="3">
    <source>
        <dbReference type="Proteomes" id="UP000003009"/>
    </source>
</evidence>
<dbReference type="HOGENOM" id="CLU_2369104_0_0_4"/>
<dbReference type="EMBL" id="ACJW02000003">
    <property type="protein sequence ID" value="EEP67292.1"/>
    <property type="molecule type" value="Genomic_DNA"/>
</dbReference>
<accession>C4GKN3</accession>
<gene>
    <name evidence="2" type="ORF">GCWU000324_01538</name>
</gene>
<protein>
    <submittedName>
        <fullName evidence="2">Uncharacterized protein</fullName>
    </submittedName>
</protein>
<proteinExistence type="predicted"/>
<keyword evidence="1" id="KW-1133">Transmembrane helix</keyword>
<comment type="caution">
    <text evidence="2">The sequence shown here is derived from an EMBL/GenBank/DDBJ whole genome shotgun (WGS) entry which is preliminary data.</text>
</comment>
<dbReference type="GeneID" id="84907633"/>